<sequence>MCQLFCINMNIVFDKVRIFVVEINKIEPDGTT</sequence>
<reference evidence="1 2" key="1">
    <citation type="submission" date="2020-08" db="EMBL/GenBank/DDBJ databases">
        <title>Genomic Encyclopedia of Type Strains, Phase IV (KMG-IV): sequencing the most valuable type-strain genomes for metagenomic binning, comparative biology and taxonomic classification.</title>
        <authorList>
            <person name="Goeker M."/>
        </authorList>
    </citation>
    <scope>NUCLEOTIDE SEQUENCE [LARGE SCALE GENOMIC DNA]</scope>
    <source>
        <strain evidence="1 2">DSM 102983</strain>
    </source>
</reference>
<evidence type="ECO:0000313" key="1">
    <source>
        <dbReference type="EMBL" id="MBB4623945.1"/>
    </source>
</evidence>
<evidence type="ECO:0000313" key="2">
    <source>
        <dbReference type="Proteomes" id="UP000533637"/>
    </source>
</evidence>
<dbReference type="EMBL" id="JACHOC010000008">
    <property type="protein sequence ID" value="MBB4623945.1"/>
    <property type="molecule type" value="Genomic_DNA"/>
</dbReference>
<gene>
    <name evidence="1" type="ORF">GGQ57_003869</name>
</gene>
<comment type="caution">
    <text evidence="1">The sequence shown here is derived from an EMBL/GenBank/DDBJ whole genome shotgun (WGS) entry which is preliminary data.</text>
</comment>
<name>A0ABR6KR24_9BACT</name>
<dbReference type="Proteomes" id="UP000533637">
    <property type="component" value="Unassembled WGS sequence"/>
</dbReference>
<proteinExistence type="predicted"/>
<protein>
    <submittedName>
        <fullName evidence="1">Uncharacterized protein</fullName>
    </submittedName>
</protein>
<organism evidence="1 2">
    <name type="scientific">Parabacteroides faecis</name>
    <dbReference type="NCBI Taxonomy" id="1217282"/>
    <lineage>
        <taxon>Bacteria</taxon>
        <taxon>Pseudomonadati</taxon>
        <taxon>Bacteroidota</taxon>
        <taxon>Bacteroidia</taxon>
        <taxon>Bacteroidales</taxon>
        <taxon>Tannerellaceae</taxon>
        <taxon>Parabacteroides</taxon>
    </lineage>
</organism>
<accession>A0ABR6KR24</accession>
<keyword evidence="2" id="KW-1185">Reference proteome</keyword>